<dbReference type="SUPFAM" id="SSF54117">
    <property type="entry name" value="Interleukin 8-like chemokines"/>
    <property type="match status" value="1"/>
</dbReference>
<dbReference type="CDD" id="cd00272">
    <property type="entry name" value="Chemokine_CC"/>
    <property type="match status" value="1"/>
</dbReference>
<gene>
    <name evidence="12" type="primary">LOC101824449</name>
</gene>
<keyword evidence="8" id="KW-0395">Inflammatory response</keyword>
<keyword evidence="4 9" id="KW-0202">Cytokine</keyword>
<evidence type="ECO:0000256" key="8">
    <source>
        <dbReference type="ARBA" id="ARBA00023198"/>
    </source>
</evidence>
<dbReference type="GO" id="GO:1901741">
    <property type="term" value="P:positive regulation of myoblast fusion"/>
    <property type="evidence" value="ECO:0007669"/>
    <property type="project" value="Ensembl"/>
</dbReference>
<reference evidence="12" key="1">
    <citation type="submission" date="2025-08" db="UniProtKB">
        <authorList>
            <consortium name="RefSeq"/>
        </authorList>
    </citation>
    <scope>IDENTIFICATION</scope>
    <source>
        <tissue evidence="12">Liver</tissue>
    </source>
</reference>
<dbReference type="GO" id="GO:0048245">
    <property type="term" value="P:eosinophil chemotaxis"/>
    <property type="evidence" value="ECO:0007669"/>
    <property type="project" value="TreeGrafter"/>
</dbReference>
<dbReference type="InterPro" id="IPR036048">
    <property type="entry name" value="Interleukin_8-like_sf"/>
</dbReference>
<dbReference type="InterPro" id="IPR039809">
    <property type="entry name" value="Chemokine_b/g/d"/>
</dbReference>
<evidence type="ECO:0000256" key="2">
    <source>
        <dbReference type="ARBA" id="ARBA00010868"/>
    </source>
</evidence>
<dbReference type="PANTHER" id="PTHR12015">
    <property type="entry name" value="SMALL INDUCIBLE CYTOKINE A"/>
    <property type="match status" value="1"/>
</dbReference>
<evidence type="ECO:0000256" key="7">
    <source>
        <dbReference type="ARBA" id="ARBA00023157"/>
    </source>
</evidence>
<accession>A0A1U7QE55</accession>
<dbReference type="GO" id="GO:0007267">
    <property type="term" value="P:cell-cell signaling"/>
    <property type="evidence" value="ECO:0007669"/>
    <property type="project" value="Ensembl"/>
</dbReference>
<dbReference type="Proteomes" id="UP000886700">
    <property type="component" value="Unplaced"/>
</dbReference>
<comment type="subcellular location">
    <subcellularLocation>
        <location evidence="1 9">Secreted</location>
    </subcellularLocation>
</comment>
<dbReference type="FunFam" id="2.40.50.40:FF:000002">
    <property type="entry name" value="C-C motif chemokine"/>
    <property type="match status" value="1"/>
</dbReference>
<dbReference type="GO" id="GO:0006887">
    <property type="term" value="P:exocytosis"/>
    <property type="evidence" value="ECO:0007669"/>
    <property type="project" value="Ensembl"/>
</dbReference>
<dbReference type="InterPro" id="IPR001811">
    <property type="entry name" value="Chemokine_IL8-like_dom"/>
</dbReference>
<dbReference type="OrthoDB" id="9930747at2759"/>
<evidence type="ECO:0000256" key="1">
    <source>
        <dbReference type="ARBA" id="ARBA00004613"/>
    </source>
</evidence>
<dbReference type="GO" id="GO:0006874">
    <property type="term" value="P:intracellular calcium ion homeostasis"/>
    <property type="evidence" value="ECO:0007669"/>
    <property type="project" value="Ensembl"/>
</dbReference>
<dbReference type="InterPro" id="IPR000827">
    <property type="entry name" value="Chemokine_CC_CS"/>
</dbReference>
<dbReference type="KEGG" id="maua:101824449"/>
<dbReference type="eggNOG" id="ENOG502S8M4">
    <property type="taxonomic scope" value="Eukaryota"/>
</dbReference>
<evidence type="ECO:0000313" key="11">
    <source>
        <dbReference type="Proteomes" id="UP000886700"/>
    </source>
</evidence>
<evidence type="ECO:0000313" key="12">
    <source>
        <dbReference type="RefSeq" id="XP_005077137.1"/>
    </source>
</evidence>
<evidence type="ECO:0000256" key="9">
    <source>
        <dbReference type="RuleBase" id="RU361150"/>
    </source>
</evidence>
<proteinExistence type="inferred from homology"/>
<comment type="similarity">
    <text evidence="2 9">Belongs to the intercrine beta (chemokine CC) family.</text>
</comment>
<feature type="signal peptide" evidence="9">
    <location>
        <begin position="1"/>
        <end position="23"/>
    </location>
</feature>
<dbReference type="GO" id="GO:0045663">
    <property type="term" value="P:positive regulation of myoblast differentiation"/>
    <property type="evidence" value="ECO:0007669"/>
    <property type="project" value="Ensembl"/>
</dbReference>
<keyword evidence="6 9" id="KW-0732">Signal</keyword>
<organism evidence="11 12">
    <name type="scientific">Mesocricetus auratus</name>
    <name type="common">Golden hamster</name>
    <dbReference type="NCBI Taxonomy" id="10036"/>
    <lineage>
        <taxon>Eukaryota</taxon>
        <taxon>Metazoa</taxon>
        <taxon>Chordata</taxon>
        <taxon>Craniata</taxon>
        <taxon>Vertebrata</taxon>
        <taxon>Euteleostomi</taxon>
        <taxon>Mammalia</taxon>
        <taxon>Eutheria</taxon>
        <taxon>Euarchontoglires</taxon>
        <taxon>Glires</taxon>
        <taxon>Rodentia</taxon>
        <taxon>Myomorpha</taxon>
        <taxon>Muroidea</taxon>
        <taxon>Cricetidae</taxon>
        <taxon>Cricetinae</taxon>
        <taxon>Mesocricetus</taxon>
    </lineage>
</organism>
<dbReference type="GeneID" id="101824449"/>
<sequence length="98" mass="10954">MKISAMLLCLLLIAVTVSPGELAEPDESPIPNTCCFSVISRKLPFLRLQSYSKTSTQCAMAAVIFETKRGRQVCVDPTQKWVQDYMKLLDQKSQTLQA</sequence>
<dbReference type="GO" id="GO:0061844">
    <property type="term" value="P:antimicrobial humoral immune response mediated by antimicrobial peptide"/>
    <property type="evidence" value="ECO:0007669"/>
    <property type="project" value="TreeGrafter"/>
</dbReference>
<keyword evidence="3 9" id="KW-0145">Chemotaxis</keyword>
<dbReference type="GO" id="GO:0016004">
    <property type="term" value="F:phospholipase activator activity"/>
    <property type="evidence" value="ECO:0007669"/>
    <property type="project" value="Ensembl"/>
</dbReference>
<dbReference type="GO" id="GO:0044828">
    <property type="term" value="P:host-mediated suppression of viral genome replication"/>
    <property type="evidence" value="ECO:0007669"/>
    <property type="project" value="Ensembl"/>
</dbReference>
<dbReference type="GO" id="GO:0005615">
    <property type="term" value="C:extracellular space"/>
    <property type="evidence" value="ECO:0007669"/>
    <property type="project" value="UniProtKB-KW"/>
</dbReference>
<dbReference type="Gene3D" id="2.40.50.40">
    <property type="match status" value="1"/>
</dbReference>
<dbReference type="GO" id="GO:0006954">
    <property type="term" value="P:inflammatory response"/>
    <property type="evidence" value="ECO:0007669"/>
    <property type="project" value="UniProtKB-KW"/>
</dbReference>
<dbReference type="GO" id="GO:0070098">
    <property type="term" value="P:chemokine-mediated signaling pathway"/>
    <property type="evidence" value="ECO:0007669"/>
    <property type="project" value="TreeGrafter"/>
</dbReference>
<dbReference type="GO" id="GO:0008009">
    <property type="term" value="F:chemokine activity"/>
    <property type="evidence" value="ECO:0007669"/>
    <property type="project" value="InterPro"/>
</dbReference>
<dbReference type="AlphaFoldDB" id="A0A1U7QE55"/>
<dbReference type="GO" id="GO:0048020">
    <property type="term" value="F:CCR chemokine receptor binding"/>
    <property type="evidence" value="ECO:0007669"/>
    <property type="project" value="TreeGrafter"/>
</dbReference>
<feature type="chain" id="PRO_5010397287" description="C-C motif chemokine" evidence="9">
    <location>
        <begin position="24"/>
        <end position="98"/>
    </location>
</feature>
<dbReference type="SMART" id="SM00199">
    <property type="entry name" value="SCY"/>
    <property type="match status" value="1"/>
</dbReference>
<feature type="domain" description="Chemokine interleukin-8-like" evidence="10">
    <location>
        <begin position="31"/>
        <end position="89"/>
    </location>
</feature>
<keyword evidence="5 9" id="KW-0964">Secreted</keyword>
<keyword evidence="11" id="KW-1185">Reference proteome</keyword>
<dbReference type="STRING" id="10036.ENSMAUP00000020053"/>
<evidence type="ECO:0000259" key="10">
    <source>
        <dbReference type="SMART" id="SM00199"/>
    </source>
</evidence>
<keyword evidence="7" id="KW-1015">Disulfide bond</keyword>
<name>A0A1U7QE55_MESAU</name>
<dbReference type="RefSeq" id="XP_005077137.1">
    <property type="nucleotide sequence ID" value="XM_005077080.4"/>
</dbReference>
<evidence type="ECO:0000256" key="4">
    <source>
        <dbReference type="ARBA" id="ARBA00022514"/>
    </source>
</evidence>
<dbReference type="Pfam" id="PF00048">
    <property type="entry name" value="IL8"/>
    <property type="match status" value="1"/>
</dbReference>
<evidence type="ECO:0000256" key="3">
    <source>
        <dbReference type="ARBA" id="ARBA00022500"/>
    </source>
</evidence>
<evidence type="ECO:0000256" key="5">
    <source>
        <dbReference type="ARBA" id="ARBA00022525"/>
    </source>
</evidence>
<dbReference type="PANTHER" id="PTHR12015:SF209">
    <property type="entry name" value="C-C MOTIF CHEMOKINE 8"/>
    <property type="match status" value="1"/>
</dbReference>
<dbReference type="PROSITE" id="PS00472">
    <property type="entry name" value="SMALL_CYTOKINES_CC"/>
    <property type="match status" value="1"/>
</dbReference>
<dbReference type="GO" id="GO:0006816">
    <property type="term" value="P:calcium ion transport"/>
    <property type="evidence" value="ECO:0007669"/>
    <property type="project" value="Ensembl"/>
</dbReference>
<dbReference type="GO" id="GO:0004672">
    <property type="term" value="F:protein kinase activity"/>
    <property type="evidence" value="ECO:0007669"/>
    <property type="project" value="Ensembl"/>
</dbReference>
<protein>
    <recommendedName>
        <fullName evidence="9">C-C motif chemokine</fullName>
    </recommendedName>
</protein>
<dbReference type="GO" id="GO:0030335">
    <property type="term" value="P:positive regulation of cell migration"/>
    <property type="evidence" value="ECO:0007669"/>
    <property type="project" value="TreeGrafter"/>
</dbReference>
<evidence type="ECO:0000256" key="6">
    <source>
        <dbReference type="ARBA" id="ARBA00022729"/>
    </source>
</evidence>